<protein>
    <submittedName>
        <fullName evidence="1">Uncharacterized protein</fullName>
    </submittedName>
</protein>
<keyword evidence="2" id="KW-1185">Reference proteome</keyword>
<name>A0ACD5ZVI5_AVESA</name>
<dbReference type="EnsemblPlants" id="AVESA.00010b.r2.7AG1220450.1">
    <property type="protein sequence ID" value="AVESA.00010b.r2.7AG1220450.1.CDS.1"/>
    <property type="gene ID" value="AVESA.00010b.r2.7AG1220450"/>
</dbReference>
<evidence type="ECO:0000313" key="2">
    <source>
        <dbReference type="Proteomes" id="UP001732700"/>
    </source>
</evidence>
<dbReference type="Proteomes" id="UP001732700">
    <property type="component" value="Chromosome 7A"/>
</dbReference>
<organism evidence="1 2">
    <name type="scientific">Avena sativa</name>
    <name type="common">Oat</name>
    <dbReference type="NCBI Taxonomy" id="4498"/>
    <lineage>
        <taxon>Eukaryota</taxon>
        <taxon>Viridiplantae</taxon>
        <taxon>Streptophyta</taxon>
        <taxon>Embryophyta</taxon>
        <taxon>Tracheophyta</taxon>
        <taxon>Spermatophyta</taxon>
        <taxon>Magnoliopsida</taxon>
        <taxon>Liliopsida</taxon>
        <taxon>Poales</taxon>
        <taxon>Poaceae</taxon>
        <taxon>BOP clade</taxon>
        <taxon>Pooideae</taxon>
        <taxon>Poodae</taxon>
        <taxon>Poeae</taxon>
        <taxon>Poeae Chloroplast Group 1 (Aveneae type)</taxon>
        <taxon>Aveninae</taxon>
        <taxon>Avena</taxon>
    </lineage>
</organism>
<accession>A0ACD5ZVI5</accession>
<evidence type="ECO:0000313" key="1">
    <source>
        <dbReference type="EnsemblPlants" id="AVESA.00010b.r2.7AG1220450.1.CDS.1"/>
    </source>
</evidence>
<reference evidence="1" key="2">
    <citation type="submission" date="2025-09" db="UniProtKB">
        <authorList>
            <consortium name="EnsemblPlants"/>
        </authorList>
    </citation>
    <scope>IDENTIFICATION</scope>
</reference>
<proteinExistence type="predicted"/>
<sequence length="964" mass="107250">MEGVEETPAATASNPEADLGASTSLAPGKVKMPPTKPPLTSPQGDEKIGDDALQQGDGKEKEATKKNLALCGTVAVHPRLEPNDGWQPPQVTHEFGYPSDEEIVPNPKADFKKAFLPRLGHVRSWFKGTDAEAKANASTREEGARSTAPCLPIMAGKGSLSDGDSGYHPNISPRLYTDITSRLPRDPDELLQVASRPGAKTRLRYVALRSVTDRSTKEEGIDNYANDEESFSDSSSTFSLEKLTNSPPYHELAPSVLSDCEDGLEDLHTAPAHMAVDGGKNDGSASAQASAAAGREAALEEEMKEQRQKIDQLTSKLDQFIELMMNNSNNNGVPPQSVPPGVVDPQVEELQAGALTSAPPHHERQHKETSTHARQWARPSGPTDTTPQQSMLKGYHDMLKDMVDKRFEQLKVDNAPRTTGSELEKPYESWHDLVSFPAGWHPPKFRQFDGTCDAREHLTYFEAACGDTANNASLLLRQFSGSLTGPAFHWYSRLAVGSIESWSGMKEVFKKHFVAMKKDFSVVELAQVRQRRDESIDEYVIRFRNSYVRLAREMHLEDAIEMCVHGMQQHWSLEVSRREPRTFSALSTAVAATKLEFEKSPQIMELYKNTTTLNPSKRFASTSKPTNNRAKMKAPAEANATRVFSSMSQGNVPMLGARGEQAGVRQRPTMQELLKKQYIFRRELVKDMFNQLMEHRALILPEARRPDQLGMTDNALFCPYHRYVGHVIEDCVAFKEWLQRAINEKRINLDPEAINPDYQAVNMVSVVLPSSSRQGDEYEDGWAPLSQVEGQLSNLVLATASTPLLQQDSTPTMSMEKPWSTVRRKPYPRDLPTRPPRLTSSTRSPPTILRRVDPSQRRPPPRFVPKSEGDESFPRPGRGLRTLAQFLPHGWDQGPTEGVEGVQDEAHSSQARNTASCNVVLDYKDVPSSESDDMFTPEEHEAFHAEGATKNPKVEEVNMNLRGG</sequence>
<reference evidence="1" key="1">
    <citation type="submission" date="2021-05" db="EMBL/GenBank/DDBJ databases">
        <authorList>
            <person name="Scholz U."/>
            <person name="Mascher M."/>
            <person name="Fiebig A."/>
        </authorList>
    </citation>
    <scope>NUCLEOTIDE SEQUENCE [LARGE SCALE GENOMIC DNA]</scope>
</reference>